<dbReference type="HAMAP" id="MF_01241">
    <property type="entry name" value="GlcN6P_deamin"/>
    <property type="match status" value="1"/>
</dbReference>
<dbReference type="PANTHER" id="PTHR11280:SF5">
    <property type="entry name" value="GLUCOSAMINE-6-PHOSPHATE ISOMERASE"/>
    <property type="match status" value="1"/>
</dbReference>
<dbReference type="NCBIfam" id="TIGR00502">
    <property type="entry name" value="nagB"/>
    <property type="match status" value="1"/>
</dbReference>
<dbReference type="EMBL" id="JBHLTR010000038">
    <property type="protein sequence ID" value="MFC0560730.1"/>
    <property type="molecule type" value="Genomic_DNA"/>
</dbReference>
<feature type="active site" description="For ring-opening step" evidence="3">
    <location>
        <position position="143"/>
    </location>
</feature>
<comment type="function">
    <text evidence="3">Catalyzes the reversible isomerization-deamination of glucosamine 6-phosphate (GlcN6P) to form fructose 6-phosphate (Fru6P) and ammonium ion.</text>
</comment>
<comment type="caution">
    <text evidence="3">Lacks conserved residue(s) required for the propagation of feature annotation.</text>
</comment>
<comment type="caution">
    <text evidence="5">The sequence shown here is derived from an EMBL/GenBank/DDBJ whole genome shotgun (WGS) entry which is preliminary data.</text>
</comment>
<dbReference type="EC" id="3.5.99.6" evidence="3"/>
<dbReference type="InterPro" id="IPR006148">
    <property type="entry name" value="Glc/Gal-6P_isomerase"/>
</dbReference>
<comment type="pathway">
    <text evidence="3">Amino-sugar metabolism; N-acetylneuraminate degradation; D-fructose 6-phosphate from N-acetylneuraminate: step 5/5.</text>
</comment>
<dbReference type="InterPro" id="IPR018321">
    <property type="entry name" value="Glucosamine6P_isomerase_CS"/>
</dbReference>
<evidence type="ECO:0000313" key="6">
    <source>
        <dbReference type="Proteomes" id="UP001589833"/>
    </source>
</evidence>
<evidence type="ECO:0000256" key="2">
    <source>
        <dbReference type="ARBA" id="ARBA00023277"/>
    </source>
</evidence>
<dbReference type="Proteomes" id="UP001589833">
    <property type="component" value="Unassembled WGS sequence"/>
</dbReference>
<dbReference type="GO" id="GO:0004342">
    <property type="term" value="F:glucosamine-6-phosphate deaminase activity"/>
    <property type="evidence" value="ECO:0007669"/>
    <property type="project" value="UniProtKB-EC"/>
</dbReference>
<evidence type="ECO:0000313" key="5">
    <source>
        <dbReference type="EMBL" id="MFC0560730.1"/>
    </source>
</evidence>
<dbReference type="Pfam" id="PF01182">
    <property type="entry name" value="Glucosamine_iso"/>
    <property type="match status" value="1"/>
</dbReference>
<dbReference type="CDD" id="cd01399">
    <property type="entry name" value="GlcN6P_deaminase"/>
    <property type="match status" value="1"/>
</dbReference>
<dbReference type="InterPro" id="IPR037171">
    <property type="entry name" value="NagB/RpiA_transferase-like"/>
</dbReference>
<evidence type="ECO:0000256" key="1">
    <source>
        <dbReference type="ARBA" id="ARBA00022801"/>
    </source>
</evidence>
<evidence type="ECO:0000259" key="4">
    <source>
        <dbReference type="Pfam" id="PF01182"/>
    </source>
</evidence>
<organism evidence="5 6">
    <name type="scientific">Halalkalibacter alkalisediminis</name>
    <dbReference type="NCBI Taxonomy" id="935616"/>
    <lineage>
        <taxon>Bacteria</taxon>
        <taxon>Bacillati</taxon>
        <taxon>Bacillota</taxon>
        <taxon>Bacilli</taxon>
        <taxon>Bacillales</taxon>
        <taxon>Bacillaceae</taxon>
        <taxon>Halalkalibacter</taxon>
    </lineage>
</organism>
<dbReference type="SUPFAM" id="SSF100950">
    <property type="entry name" value="NagB/RpiA/CoA transferase-like"/>
    <property type="match status" value="1"/>
</dbReference>
<comment type="similarity">
    <text evidence="3">Belongs to the glucosamine/galactosamine-6-phosphate isomerase family. NagB subfamily.</text>
</comment>
<evidence type="ECO:0000256" key="3">
    <source>
        <dbReference type="HAMAP-Rule" id="MF_01241"/>
    </source>
</evidence>
<dbReference type="PANTHER" id="PTHR11280">
    <property type="entry name" value="GLUCOSAMINE-6-PHOSPHATE ISOMERASE"/>
    <property type="match status" value="1"/>
</dbReference>
<feature type="active site" description="Proton acceptor; for ring-opening step" evidence="3">
    <location>
        <position position="138"/>
    </location>
</feature>
<keyword evidence="2 3" id="KW-0119">Carbohydrate metabolism</keyword>
<dbReference type="PROSITE" id="PS01161">
    <property type="entry name" value="GLC_GALNAC_ISOMERASE"/>
    <property type="match status" value="1"/>
</dbReference>
<comment type="catalytic activity">
    <reaction evidence="3">
        <text>alpha-D-glucosamine 6-phosphate + H2O = beta-D-fructose 6-phosphate + NH4(+)</text>
        <dbReference type="Rhea" id="RHEA:12172"/>
        <dbReference type="ChEBI" id="CHEBI:15377"/>
        <dbReference type="ChEBI" id="CHEBI:28938"/>
        <dbReference type="ChEBI" id="CHEBI:57634"/>
        <dbReference type="ChEBI" id="CHEBI:75989"/>
        <dbReference type="EC" id="3.5.99.6"/>
    </reaction>
</comment>
<proteinExistence type="inferred from homology"/>
<gene>
    <name evidence="3 5" type="primary">nagB</name>
    <name evidence="5" type="ORF">ACFFH4_17270</name>
</gene>
<reference evidence="5 6" key="1">
    <citation type="submission" date="2024-09" db="EMBL/GenBank/DDBJ databases">
        <authorList>
            <person name="Sun Q."/>
            <person name="Mori K."/>
        </authorList>
    </citation>
    <scope>NUCLEOTIDE SEQUENCE [LARGE SCALE GENOMIC DNA]</scope>
    <source>
        <strain evidence="5 6">NCAIM B.02301</strain>
    </source>
</reference>
<name>A0ABV6NIY8_9BACI</name>
<feature type="active site" description="Proton acceptor; for enolization step" evidence="3">
    <location>
        <position position="67"/>
    </location>
</feature>
<sequence length="256" mass="28540">MKLIKVKDYQEMSSVASNYISNQVRKHNPFTLGLATGGTPKKTYELLIDDHKNNGTSYSHVTTFNLDEYIGLTKEDSNSYHYYMKHALFKYIDINPKNIFIPDGLSENIEQECAEYEQKIRTYGGVNLQLLGIGANGHIGFNEPGTPFSSQTHVVELTPSTRTANARYFNSIKHVPTHAITMGIASIMASKEILLLVSGEEKSQALKHLLSDEAPTENFPASILRKHPCVTIIADIDALKDLDEKGVSSLYTMLNL</sequence>
<dbReference type="Gene3D" id="3.40.50.1360">
    <property type="match status" value="1"/>
</dbReference>
<dbReference type="InterPro" id="IPR004547">
    <property type="entry name" value="Glucosamine6P_isomerase"/>
</dbReference>
<keyword evidence="1 3" id="KW-0378">Hydrolase</keyword>
<accession>A0ABV6NIY8</accession>
<feature type="active site" description="For ring-opening step" evidence="3">
    <location>
        <position position="136"/>
    </location>
</feature>
<dbReference type="RefSeq" id="WP_273847673.1">
    <property type="nucleotide sequence ID" value="NZ_JAQQWT010000030.1"/>
</dbReference>
<protein>
    <recommendedName>
        <fullName evidence="3">Glucosamine-6-phosphate deaminase</fullName>
        <ecNumber evidence="3">3.5.99.6</ecNumber>
    </recommendedName>
    <alternativeName>
        <fullName evidence="3">GlcN6P deaminase</fullName>
        <shortName evidence="3">GNPDA</shortName>
    </alternativeName>
    <alternativeName>
        <fullName evidence="3">Glucosamine-6-phosphate isomerase</fullName>
    </alternativeName>
</protein>
<keyword evidence="6" id="KW-1185">Reference proteome</keyword>
<feature type="domain" description="Glucosamine/galactosamine-6-phosphate isomerase" evidence="4">
    <location>
        <begin position="15"/>
        <end position="226"/>
    </location>
</feature>